<dbReference type="Pfam" id="PF12796">
    <property type="entry name" value="Ank_2"/>
    <property type="match status" value="1"/>
</dbReference>
<proteinExistence type="inferred from homology"/>
<protein>
    <submittedName>
        <fullName evidence="7">Glyoxal reductase isoform X2</fullName>
    </submittedName>
</protein>
<evidence type="ECO:0000313" key="7">
    <source>
        <dbReference type="RefSeq" id="XP_065666830.1"/>
    </source>
</evidence>
<name>A0ABM4CY20_HYDVU</name>
<keyword evidence="6" id="KW-1185">Reference proteome</keyword>
<accession>A0ABM4CY20</accession>
<comment type="similarity">
    <text evidence="1">Belongs to the aldo/keto reductase family.</text>
</comment>
<dbReference type="InterPro" id="IPR020471">
    <property type="entry name" value="AKR"/>
</dbReference>
<keyword evidence="4" id="KW-0040">ANK repeat</keyword>
<sequence length="449" mass="51132">MSVKFSEIIAEKLSSLKLDGQKLSTLTQKGNAGLVEQFFTESVQLNLENHKENLQSQLYIACFWGFNEIVKNLVEKGADVNWQNNNTLWTPLHAATFQEHGMIILFLINCNACTYSKDSEGRTPCDFASASEKVWPLFAACGCNRTSKNELIQKKVLRQTEHGNSGEHGNNEYIAPKLGTFKLKNSVNSEEVYRVLDIAIESGYRLIDTASCYRNEEDIGFALEKLYVKHNIRRQDLFITSKLAPKDMGYDSAIATVAETLFKLKTTYLDLYLIHWPAKSNLSPSSTEHSGFRKETWNAFQYLFKQGSLKSIGVSNFTKKHLEELFLYADIPPSVNQVEFHPYLYQKELLEFCNKNNIFLQAYSSLGTGQLVKETLIQQLAQKYHTSGAQVLLKWALQQNVGVIPMSTSTDHIKSNIFLNHFTISDDDMKLICQLDLQKHFCWDPSNVN</sequence>
<dbReference type="Pfam" id="PF00248">
    <property type="entry name" value="Aldo_ket_red"/>
    <property type="match status" value="1"/>
</dbReference>
<reference evidence="7" key="1">
    <citation type="submission" date="2025-08" db="UniProtKB">
        <authorList>
            <consortium name="RefSeq"/>
        </authorList>
    </citation>
    <scope>IDENTIFICATION</scope>
</reference>
<dbReference type="PANTHER" id="PTHR43827">
    <property type="entry name" value="2,5-DIKETO-D-GLUCONIC ACID REDUCTASE"/>
    <property type="match status" value="1"/>
</dbReference>
<keyword evidence="2" id="KW-0521">NADP</keyword>
<dbReference type="InterPro" id="IPR018170">
    <property type="entry name" value="Aldo/ket_reductase_CS"/>
</dbReference>
<dbReference type="PANTHER" id="PTHR43827:SF3">
    <property type="entry name" value="NADP-DEPENDENT OXIDOREDUCTASE DOMAIN-CONTAINING PROTEIN"/>
    <property type="match status" value="1"/>
</dbReference>
<dbReference type="Gene3D" id="3.20.20.100">
    <property type="entry name" value="NADP-dependent oxidoreductase domain"/>
    <property type="match status" value="1"/>
</dbReference>
<organism evidence="6 7">
    <name type="scientific">Hydra vulgaris</name>
    <name type="common">Hydra</name>
    <name type="synonym">Hydra attenuata</name>
    <dbReference type="NCBI Taxonomy" id="6087"/>
    <lineage>
        <taxon>Eukaryota</taxon>
        <taxon>Metazoa</taxon>
        <taxon>Cnidaria</taxon>
        <taxon>Hydrozoa</taxon>
        <taxon>Hydroidolina</taxon>
        <taxon>Anthoathecata</taxon>
        <taxon>Aplanulata</taxon>
        <taxon>Hydridae</taxon>
        <taxon>Hydra</taxon>
    </lineage>
</organism>
<evidence type="ECO:0000256" key="2">
    <source>
        <dbReference type="ARBA" id="ARBA00022857"/>
    </source>
</evidence>
<keyword evidence="3" id="KW-0560">Oxidoreductase</keyword>
<evidence type="ECO:0000313" key="6">
    <source>
        <dbReference type="Proteomes" id="UP001652625"/>
    </source>
</evidence>
<feature type="domain" description="NADP-dependent oxidoreductase" evidence="5">
    <location>
        <begin position="178"/>
        <end position="435"/>
    </location>
</feature>
<dbReference type="PROSITE" id="PS50088">
    <property type="entry name" value="ANK_REPEAT"/>
    <property type="match status" value="1"/>
</dbReference>
<evidence type="ECO:0000256" key="1">
    <source>
        <dbReference type="ARBA" id="ARBA00007905"/>
    </source>
</evidence>
<dbReference type="InterPro" id="IPR002110">
    <property type="entry name" value="Ankyrin_rpt"/>
</dbReference>
<dbReference type="SUPFAM" id="SSF48403">
    <property type="entry name" value="Ankyrin repeat"/>
    <property type="match status" value="1"/>
</dbReference>
<evidence type="ECO:0000259" key="5">
    <source>
        <dbReference type="Pfam" id="PF00248"/>
    </source>
</evidence>
<evidence type="ECO:0000256" key="3">
    <source>
        <dbReference type="ARBA" id="ARBA00023002"/>
    </source>
</evidence>
<dbReference type="SMART" id="SM00248">
    <property type="entry name" value="ANK"/>
    <property type="match status" value="2"/>
</dbReference>
<dbReference type="PROSITE" id="PS50297">
    <property type="entry name" value="ANK_REP_REGION"/>
    <property type="match status" value="1"/>
</dbReference>
<dbReference type="InterPro" id="IPR023210">
    <property type="entry name" value="NADP_OxRdtase_dom"/>
</dbReference>
<dbReference type="PRINTS" id="PR00069">
    <property type="entry name" value="ALDKETRDTASE"/>
</dbReference>
<evidence type="ECO:0000256" key="4">
    <source>
        <dbReference type="PROSITE-ProRule" id="PRU00023"/>
    </source>
</evidence>
<gene>
    <name evidence="7" type="primary">LOC105845594</name>
</gene>
<dbReference type="Gene3D" id="1.25.40.20">
    <property type="entry name" value="Ankyrin repeat-containing domain"/>
    <property type="match status" value="1"/>
</dbReference>
<dbReference type="InterPro" id="IPR036812">
    <property type="entry name" value="NAD(P)_OxRdtase_dom_sf"/>
</dbReference>
<dbReference type="Proteomes" id="UP001652625">
    <property type="component" value="Chromosome 11"/>
</dbReference>
<dbReference type="InterPro" id="IPR036770">
    <property type="entry name" value="Ankyrin_rpt-contain_sf"/>
</dbReference>
<dbReference type="CDD" id="cd19136">
    <property type="entry name" value="AKR_DrGR-like"/>
    <property type="match status" value="1"/>
</dbReference>
<dbReference type="RefSeq" id="XP_065666830.1">
    <property type="nucleotide sequence ID" value="XM_065810758.1"/>
</dbReference>
<dbReference type="GeneID" id="105845594"/>
<dbReference type="SUPFAM" id="SSF51430">
    <property type="entry name" value="NAD(P)-linked oxidoreductase"/>
    <property type="match status" value="1"/>
</dbReference>
<feature type="repeat" description="ANK" evidence="4">
    <location>
        <begin position="53"/>
        <end position="85"/>
    </location>
</feature>
<dbReference type="PROSITE" id="PS00798">
    <property type="entry name" value="ALDOKETO_REDUCTASE_1"/>
    <property type="match status" value="1"/>
</dbReference>